<dbReference type="Proteomes" id="UP000250235">
    <property type="component" value="Unassembled WGS sequence"/>
</dbReference>
<keyword evidence="2 4" id="KW-0863">Zinc-finger</keyword>
<gene>
    <name evidence="7" type="ORF">F511_41502</name>
    <name evidence="6" type="ORF">F511_45201</name>
</gene>
<dbReference type="EMBL" id="KV031414">
    <property type="protein sequence ID" value="KZV13639.1"/>
    <property type="molecule type" value="Genomic_DNA"/>
</dbReference>
<evidence type="ECO:0000256" key="3">
    <source>
        <dbReference type="ARBA" id="ARBA00022833"/>
    </source>
</evidence>
<dbReference type="GO" id="GO:0008270">
    <property type="term" value="F:zinc ion binding"/>
    <property type="evidence" value="ECO:0007669"/>
    <property type="project" value="UniProtKB-KW"/>
</dbReference>
<sequence length="182" mass="21071">MVQQNQSWTDYAIRKFEECSRKSTEHRVINYDVRTQTYSVATAGRPSPGQHVQVVRISTVDCSCGKWTIFVIPCSHAICTTKFHSLDPTTLVQLWYNLSEYLATYDGRFEPLADERCWDDPEFLLQNNPCRRERKRSGRDRTTRLRNEMNSAVRASTKSRYVMVVHVVGYVITVVCDCDCTT</sequence>
<dbReference type="Pfam" id="PF04434">
    <property type="entry name" value="SWIM"/>
    <property type="match status" value="1"/>
</dbReference>
<accession>A0A2Z6ZWT2</accession>
<dbReference type="InterPro" id="IPR006564">
    <property type="entry name" value="Znf_PMZ"/>
</dbReference>
<evidence type="ECO:0000256" key="2">
    <source>
        <dbReference type="ARBA" id="ARBA00022771"/>
    </source>
</evidence>
<proteinExistence type="predicted"/>
<evidence type="ECO:0000313" key="8">
    <source>
        <dbReference type="Proteomes" id="UP000250235"/>
    </source>
</evidence>
<evidence type="ECO:0000313" key="7">
    <source>
        <dbReference type="EMBL" id="KZV43811.1"/>
    </source>
</evidence>
<evidence type="ECO:0000259" key="5">
    <source>
        <dbReference type="PROSITE" id="PS50966"/>
    </source>
</evidence>
<feature type="domain" description="SWIM-type" evidence="5">
    <location>
        <begin position="53"/>
        <end position="85"/>
    </location>
</feature>
<evidence type="ECO:0000256" key="1">
    <source>
        <dbReference type="ARBA" id="ARBA00022723"/>
    </source>
</evidence>
<evidence type="ECO:0000313" key="6">
    <source>
        <dbReference type="EMBL" id="KZV13639.1"/>
    </source>
</evidence>
<dbReference type="InterPro" id="IPR007527">
    <property type="entry name" value="Znf_SWIM"/>
</dbReference>
<organism evidence="6 8">
    <name type="scientific">Dorcoceras hygrometricum</name>
    <dbReference type="NCBI Taxonomy" id="472368"/>
    <lineage>
        <taxon>Eukaryota</taxon>
        <taxon>Viridiplantae</taxon>
        <taxon>Streptophyta</taxon>
        <taxon>Embryophyta</taxon>
        <taxon>Tracheophyta</taxon>
        <taxon>Spermatophyta</taxon>
        <taxon>Magnoliopsida</taxon>
        <taxon>eudicotyledons</taxon>
        <taxon>Gunneridae</taxon>
        <taxon>Pentapetalae</taxon>
        <taxon>asterids</taxon>
        <taxon>lamiids</taxon>
        <taxon>Lamiales</taxon>
        <taxon>Gesneriaceae</taxon>
        <taxon>Didymocarpoideae</taxon>
        <taxon>Trichosporeae</taxon>
        <taxon>Loxocarpinae</taxon>
        <taxon>Dorcoceras</taxon>
    </lineage>
</organism>
<dbReference type="EMBL" id="KQ997639">
    <property type="protein sequence ID" value="KZV43811.1"/>
    <property type="molecule type" value="Genomic_DNA"/>
</dbReference>
<reference evidence="6 8" key="1">
    <citation type="journal article" date="2015" name="Proc. Natl. Acad. Sci. U.S.A.">
        <title>The resurrection genome of Boea hygrometrica: A blueprint for survival of dehydration.</title>
        <authorList>
            <person name="Xiao L."/>
            <person name="Yang G."/>
            <person name="Zhang L."/>
            <person name="Yang X."/>
            <person name="Zhao S."/>
            <person name="Ji Z."/>
            <person name="Zhou Q."/>
            <person name="Hu M."/>
            <person name="Wang Y."/>
            <person name="Chen M."/>
            <person name="Xu Y."/>
            <person name="Jin H."/>
            <person name="Xiao X."/>
            <person name="Hu G."/>
            <person name="Bao F."/>
            <person name="Hu Y."/>
            <person name="Wan P."/>
            <person name="Li L."/>
            <person name="Deng X."/>
            <person name="Kuang T."/>
            <person name="Xiang C."/>
            <person name="Zhu J.K."/>
            <person name="Oliver M.J."/>
            <person name="He Y."/>
        </authorList>
    </citation>
    <scope>NUCLEOTIDE SEQUENCE [LARGE SCALE GENOMIC DNA]</scope>
    <source>
        <strain evidence="8">cv. XS01</strain>
    </source>
</reference>
<name>A0A2Z6ZWT2_9LAMI</name>
<dbReference type="PROSITE" id="PS50966">
    <property type="entry name" value="ZF_SWIM"/>
    <property type="match status" value="1"/>
</dbReference>
<reference evidence="6" key="2">
    <citation type="submission" date="2016-02" db="EMBL/GenBank/DDBJ databases">
        <authorList>
            <person name="Alioto T."/>
            <person name="Alioto T."/>
        </authorList>
    </citation>
    <scope>NUCLEOTIDE SEQUENCE</scope>
</reference>
<protein>
    <recommendedName>
        <fullName evidence="5">SWIM-type domain-containing protein</fullName>
    </recommendedName>
</protein>
<keyword evidence="1" id="KW-0479">Metal-binding</keyword>
<dbReference type="SMART" id="SM00575">
    <property type="entry name" value="ZnF_PMZ"/>
    <property type="match status" value="1"/>
</dbReference>
<dbReference type="OrthoDB" id="912552at2759"/>
<keyword evidence="8" id="KW-1185">Reference proteome</keyword>
<evidence type="ECO:0000256" key="4">
    <source>
        <dbReference type="PROSITE-ProRule" id="PRU00325"/>
    </source>
</evidence>
<keyword evidence="3" id="KW-0862">Zinc</keyword>
<dbReference type="AlphaFoldDB" id="A0A2Z6ZWT2"/>